<dbReference type="PROSITE" id="PS50112">
    <property type="entry name" value="PAS"/>
    <property type="match status" value="2"/>
</dbReference>
<dbReference type="InterPro" id="IPR035965">
    <property type="entry name" value="PAS-like_dom_sf"/>
</dbReference>
<evidence type="ECO:0000313" key="5">
    <source>
        <dbReference type="EMBL" id="MFD1205763.1"/>
    </source>
</evidence>
<dbReference type="SMART" id="SM00091">
    <property type="entry name" value="PAS"/>
    <property type="match status" value="2"/>
</dbReference>
<dbReference type="PROSITE" id="PS50887">
    <property type="entry name" value="GGDEF"/>
    <property type="match status" value="1"/>
</dbReference>
<dbReference type="Gene3D" id="3.30.70.270">
    <property type="match status" value="1"/>
</dbReference>
<dbReference type="SMART" id="SM00086">
    <property type="entry name" value="PAC"/>
    <property type="match status" value="2"/>
</dbReference>
<sequence length="708" mass="80599">MERKCDKHMHDYLKVMSANTGKENRHDLKSMLGDIAVALDQSAIVAITDRTGKITYVNEQFTKISQYSAEELVGSTHKIINSDYHSKNFFKNMWATIGKGQVWKGEIRNQSKDGSYYWVDTKIVPFLDEKGHPYRYIAIRYDITSRKLMEEQIRKDAEVYRLITENSLDFISVIDREGRFQYLSPSHRNLLGYSISALKEESIYSLVSEKNHAVIREALERQAAIEKPIEIAVINKVGQLKTMEATLRLIREKGEYNNHFVLAMHDITSQKHSESMIRDLYDYDQLTSLLNRSSFQQRLKQSLEAAERSSTKVGLVYVNIDRLRHVNDSFGHEAGDQTLSILADRLRTLLNENEVIGRISGDEFAFTLSDAKDENAIEKIAHQIKEHLEEPIVINEKSIVLSISCGIAMYPQHAAQSTDLITKAEKALRFVKDHGGSGYKLYESGMATKNLERILLENELRKSVQMGNFKLEYQPKINLSREALSSVEALVRWDHPDLGRIPPDKFIPLAEETKMILPLGEWILREACKQALQWKKKGCPVRIAVNMSAVQLEEIGIVESIERILKEEFVDTDLIEIELTESAFANRIEMSDTIERIRKLGITVAIDDFGTGYSTLSYIKELPADTLKIDRSFIRDIELNENSRAIVKAIIMLADTAGLNVVAEGIESKEQAEILLELGCREGQGYYYSKPLPPKDCESMMIAIGSCE</sequence>
<dbReference type="PROSITE" id="PS50883">
    <property type="entry name" value="EAL"/>
    <property type="match status" value="1"/>
</dbReference>
<dbReference type="Pfam" id="PF08447">
    <property type="entry name" value="PAS_3"/>
    <property type="match status" value="1"/>
</dbReference>
<accession>A0ABW3U103</accession>
<dbReference type="InterPro" id="IPR035919">
    <property type="entry name" value="EAL_sf"/>
</dbReference>
<protein>
    <submittedName>
        <fullName evidence="5">EAL domain-containing protein</fullName>
    </submittedName>
</protein>
<dbReference type="Pfam" id="PF00990">
    <property type="entry name" value="GGDEF"/>
    <property type="match status" value="1"/>
</dbReference>
<name>A0ABW3U103_9BACL</name>
<evidence type="ECO:0000313" key="6">
    <source>
        <dbReference type="Proteomes" id="UP001597231"/>
    </source>
</evidence>
<gene>
    <name evidence="5" type="ORF">ACFQ38_11750</name>
</gene>
<dbReference type="CDD" id="cd01948">
    <property type="entry name" value="EAL"/>
    <property type="match status" value="1"/>
</dbReference>
<dbReference type="InterPro" id="IPR000700">
    <property type="entry name" value="PAS-assoc_C"/>
</dbReference>
<dbReference type="InterPro" id="IPR000160">
    <property type="entry name" value="GGDEF_dom"/>
</dbReference>
<dbReference type="PROSITE" id="PS50113">
    <property type="entry name" value="PAC"/>
    <property type="match status" value="2"/>
</dbReference>
<dbReference type="InterPro" id="IPR052155">
    <property type="entry name" value="Biofilm_reg_signaling"/>
</dbReference>
<dbReference type="InterPro" id="IPR013655">
    <property type="entry name" value="PAS_fold_3"/>
</dbReference>
<dbReference type="NCBIfam" id="TIGR00254">
    <property type="entry name" value="GGDEF"/>
    <property type="match status" value="1"/>
</dbReference>
<organism evidence="5 6">
    <name type="scientific">Sporosarcina contaminans</name>
    <dbReference type="NCBI Taxonomy" id="633403"/>
    <lineage>
        <taxon>Bacteria</taxon>
        <taxon>Bacillati</taxon>
        <taxon>Bacillota</taxon>
        <taxon>Bacilli</taxon>
        <taxon>Bacillales</taxon>
        <taxon>Caryophanaceae</taxon>
        <taxon>Sporosarcina</taxon>
    </lineage>
</organism>
<dbReference type="SUPFAM" id="SSF55073">
    <property type="entry name" value="Nucleotide cyclase"/>
    <property type="match status" value="1"/>
</dbReference>
<dbReference type="CDD" id="cd01949">
    <property type="entry name" value="GGDEF"/>
    <property type="match status" value="1"/>
</dbReference>
<dbReference type="CDD" id="cd00130">
    <property type="entry name" value="PAS"/>
    <property type="match status" value="2"/>
</dbReference>
<dbReference type="SUPFAM" id="SSF141868">
    <property type="entry name" value="EAL domain-like"/>
    <property type="match status" value="1"/>
</dbReference>
<dbReference type="RefSeq" id="WP_381481052.1">
    <property type="nucleotide sequence ID" value="NZ_JBHTLT010000085.1"/>
</dbReference>
<dbReference type="Gene3D" id="3.30.450.20">
    <property type="entry name" value="PAS domain"/>
    <property type="match status" value="2"/>
</dbReference>
<dbReference type="PANTHER" id="PTHR44757:SF2">
    <property type="entry name" value="BIOFILM ARCHITECTURE MAINTENANCE PROTEIN MBAA"/>
    <property type="match status" value="1"/>
</dbReference>
<feature type="domain" description="PAC" evidence="2">
    <location>
        <begin position="103"/>
        <end position="155"/>
    </location>
</feature>
<proteinExistence type="predicted"/>
<dbReference type="SMART" id="SM00267">
    <property type="entry name" value="GGDEF"/>
    <property type="match status" value="1"/>
</dbReference>
<dbReference type="EMBL" id="JBHTLT010000085">
    <property type="protein sequence ID" value="MFD1205763.1"/>
    <property type="molecule type" value="Genomic_DNA"/>
</dbReference>
<dbReference type="InterPro" id="IPR043128">
    <property type="entry name" value="Rev_trsase/Diguanyl_cyclase"/>
</dbReference>
<dbReference type="Pfam" id="PF00563">
    <property type="entry name" value="EAL"/>
    <property type="match status" value="1"/>
</dbReference>
<dbReference type="NCBIfam" id="TIGR00229">
    <property type="entry name" value="sensory_box"/>
    <property type="match status" value="2"/>
</dbReference>
<reference evidence="6" key="1">
    <citation type="journal article" date="2019" name="Int. J. Syst. Evol. Microbiol.">
        <title>The Global Catalogue of Microorganisms (GCM) 10K type strain sequencing project: providing services to taxonomists for standard genome sequencing and annotation.</title>
        <authorList>
            <consortium name="The Broad Institute Genomics Platform"/>
            <consortium name="The Broad Institute Genome Sequencing Center for Infectious Disease"/>
            <person name="Wu L."/>
            <person name="Ma J."/>
        </authorList>
    </citation>
    <scope>NUCLEOTIDE SEQUENCE [LARGE SCALE GENOMIC DNA]</scope>
    <source>
        <strain evidence="6">CCUG 53915</strain>
    </source>
</reference>
<dbReference type="Pfam" id="PF13426">
    <property type="entry name" value="PAS_9"/>
    <property type="match status" value="1"/>
</dbReference>
<dbReference type="SUPFAM" id="SSF55785">
    <property type="entry name" value="PYP-like sensor domain (PAS domain)"/>
    <property type="match status" value="2"/>
</dbReference>
<feature type="domain" description="GGDEF" evidence="4">
    <location>
        <begin position="311"/>
        <end position="444"/>
    </location>
</feature>
<evidence type="ECO:0000259" key="1">
    <source>
        <dbReference type="PROSITE" id="PS50112"/>
    </source>
</evidence>
<dbReference type="InterPro" id="IPR029787">
    <property type="entry name" value="Nucleotide_cyclase"/>
</dbReference>
<dbReference type="SMART" id="SM00052">
    <property type="entry name" value="EAL"/>
    <property type="match status" value="1"/>
</dbReference>
<dbReference type="PANTHER" id="PTHR44757">
    <property type="entry name" value="DIGUANYLATE CYCLASE DGCP"/>
    <property type="match status" value="1"/>
</dbReference>
<dbReference type="InterPro" id="IPR001633">
    <property type="entry name" value="EAL_dom"/>
</dbReference>
<dbReference type="Proteomes" id="UP001597231">
    <property type="component" value="Unassembled WGS sequence"/>
</dbReference>
<feature type="domain" description="PAS" evidence="1">
    <location>
        <begin position="45"/>
        <end position="74"/>
    </location>
</feature>
<evidence type="ECO:0000259" key="2">
    <source>
        <dbReference type="PROSITE" id="PS50113"/>
    </source>
</evidence>
<evidence type="ECO:0000259" key="4">
    <source>
        <dbReference type="PROSITE" id="PS50887"/>
    </source>
</evidence>
<comment type="caution">
    <text evidence="5">The sequence shown here is derived from an EMBL/GenBank/DDBJ whole genome shotgun (WGS) entry which is preliminary data.</text>
</comment>
<feature type="domain" description="PAC" evidence="2">
    <location>
        <begin position="227"/>
        <end position="279"/>
    </location>
</feature>
<keyword evidence="6" id="KW-1185">Reference proteome</keyword>
<dbReference type="InterPro" id="IPR000014">
    <property type="entry name" value="PAS"/>
</dbReference>
<dbReference type="InterPro" id="IPR001610">
    <property type="entry name" value="PAC"/>
</dbReference>
<feature type="domain" description="EAL" evidence="3">
    <location>
        <begin position="453"/>
        <end position="705"/>
    </location>
</feature>
<feature type="domain" description="PAS" evidence="1">
    <location>
        <begin position="156"/>
        <end position="226"/>
    </location>
</feature>
<dbReference type="Gene3D" id="3.20.20.450">
    <property type="entry name" value="EAL domain"/>
    <property type="match status" value="1"/>
</dbReference>
<evidence type="ECO:0000259" key="3">
    <source>
        <dbReference type="PROSITE" id="PS50883"/>
    </source>
</evidence>